<keyword evidence="4 6" id="KW-0460">Magnesium</keyword>
<evidence type="ECO:0000313" key="9">
    <source>
        <dbReference type="Proteomes" id="UP000270743"/>
    </source>
</evidence>
<keyword evidence="8" id="KW-0378">Hydrolase</keyword>
<dbReference type="InterPro" id="IPR040442">
    <property type="entry name" value="Pyrv_kinase-like_dom_sf"/>
</dbReference>
<dbReference type="Gene3D" id="3.20.20.60">
    <property type="entry name" value="Phosphoenolpyruvate-binding domains"/>
    <property type="match status" value="1"/>
</dbReference>
<gene>
    <name evidence="8" type="primary">mcl2_1</name>
    <name evidence="8" type="ORF">PARHAE_01062</name>
</gene>
<dbReference type="EMBL" id="UZWE01000024">
    <property type="protein sequence ID" value="VDS07883.1"/>
    <property type="molecule type" value="Genomic_DNA"/>
</dbReference>
<dbReference type="EC" id="3.1.2.-" evidence="8"/>
<dbReference type="PANTHER" id="PTHR32308">
    <property type="entry name" value="LYASE BETA SUBUNIT, PUTATIVE (AFU_ORTHOLOGUE AFUA_4G13030)-RELATED"/>
    <property type="match status" value="1"/>
</dbReference>
<protein>
    <submittedName>
        <fullName evidence="8">(3S)-malyl-CoA thioesterase</fullName>
        <ecNumber evidence="8">3.1.2.-</ecNumber>
    </submittedName>
</protein>
<proteinExistence type="inferred from homology"/>
<sequence length="278" mass="28390">MSRVAALQALLFVPVGNERLLASALRHRPDAVILDLEDAVAPGEKPAARRALGAARAMVAGAGLACILRVNSGLRDLVADLDACADAPPDALLLPKCDSLRQVENAAELAAEGTELLALIEHPSALPALPAIAAHPRIAGLMLGSEDYCAGLGVSPDQGGLDLPVTLIAAACAARGLRAIGFPGSIANFRDLERYGAQIGRGLSLGANAVAAIHPAQLPVIREQLRPPEAEIRWAEGVILAAGGAKGAVAGGDGMIDAPVIRRAEAILSRARAARSEG</sequence>
<comment type="similarity">
    <text evidence="2">Belongs to the HpcH/HpaI aldolase family.</text>
</comment>
<feature type="binding site" evidence="6">
    <location>
        <position position="147"/>
    </location>
    <ligand>
        <name>Mg(2+)</name>
        <dbReference type="ChEBI" id="CHEBI:18420"/>
    </ligand>
</feature>
<evidence type="ECO:0000256" key="1">
    <source>
        <dbReference type="ARBA" id="ARBA00001946"/>
    </source>
</evidence>
<keyword evidence="3 6" id="KW-0479">Metal-binding</keyword>
<evidence type="ECO:0000256" key="4">
    <source>
        <dbReference type="ARBA" id="ARBA00022842"/>
    </source>
</evidence>
<comment type="cofactor">
    <cofactor evidence="1">
        <name>Mg(2+)</name>
        <dbReference type="ChEBI" id="CHEBI:18420"/>
    </cofactor>
</comment>
<dbReference type="RefSeq" id="WP_126153572.1">
    <property type="nucleotide sequence ID" value="NZ_UZWE01000024.1"/>
</dbReference>
<dbReference type="InterPro" id="IPR011206">
    <property type="entry name" value="Citrate_lyase_beta/mcl1/mcl2"/>
</dbReference>
<name>A0A3S4GM38_9RHOB</name>
<feature type="binding site" evidence="6">
    <location>
        <position position="121"/>
    </location>
    <ligand>
        <name>Mg(2+)</name>
        <dbReference type="ChEBI" id="CHEBI:18420"/>
    </ligand>
</feature>
<evidence type="ECO:0000256" key="6">
    <source>
        <dbReference type="PIRSR" id="PIRSR015582-2"/>
    </source>
</evidence>
<feature type="binding site" evidence="5">
    <location>
        <position position="121"/>
    </location>
    <ligand>
        <name>substrate</name>
    </ligand>
</feature>
<evidence type="ECO:0000259" key="7">
    <source>
        <dbReference type="Pfam" id="PF03328"/>
    </source>
</evidence>
<dbReference type="OrthoDB" id="9800547at2"/>
<accession>A0A3S4GM38</accession>
<dbReference type="GO" id="GO:0016787">
    <property type="term" value="F:hydrolase activity"/>
    <property type="evidence" value="ECO:0007669"/>
    <property type="project" value="UniProtKB-KW"/>
</dbReference>
<evidence type="ECO:0000313" key="8">
    <source>
        <dbReference type="EMBL" id="VDS07883.1"/>
    </source>
</evidence>
<dbReference type="GO" id="GO:0006107">
    <property type="term" value="P:oxaloacetate metabolic process"/>
    <property type="evidence" value="ECO:0007669"/>
    <property type="project" value="TreeGrafter"/>
</dbReference>
<dbReference type="PANTHER" id="PTHR32308:SF10">
    <property type="entry name" value="CITRATE LYASE SUBUNIT BETA"/>
    <property type="match status" value="1"/>
</dbReference>
<dbReference type="Proteomes" id="UP000270743">
    <property type="component" value="Unassembled WGS sequence"/>
</dbReference>
<organism evidence="8 9">
    <name type="scientific">Paracoccus haematequi</name>
    <dbReference type="NCBI Taxonomy" id="2491866"/>
    <lineage>
        <taxon>Bacteria</taxon>
        <taxon>Pseudomonadati</taxon>
        <taxon>Pseudomonadota</taxon>
        <taxon>Alphaproteobacteria</taxon>
        <taxon>Rhodobacterales</taxon>
        <taxon>Paracoccaceae</taxon>
        <taxon>Paracoccus</taxon>
    </lineage>
</organism>
<dbReference type="SUPFAM" id="SSF51621">
    <property type="entry name" value="Phosphoenolpyruvate/pyruvate domain"/>
    <property type="match status" value="1"/>
</dbReference>
<dbReference type="AlphaFoldDB" id="A0A3S4GM38"/>
<evidence type="ECO:0000256" key="5">
    <source>
        <dbReference type="PIRSR" id="PIRSR015582-1"/>
    </source>
</evidence>
<feature type="binding site" evidence="5">
    <location>
        <position position="69"/>
    </location>
    <ligand>
        <name>substrate</name>
    </ligand>
</feature>
<evidence type="ECO:0000256" key="2">
    <source>
        <dbReference type="ARBA" id="ARBA00005568"/>
    </source>
</evidence>
<feature type="domain" description="HpcH/HpaI aldolase/citrate lyase" evidence="7">
    <location>
        <begin position="8"/>
        <end position="215"/>
    </location>
</feature>
<evidence type="ECO:0000256" key="3">
    <source>
        <dbReference type="ARBA" id="ARBA00022723"/>
    </source>
</evidence>
<reference evidence="8 9" key="1">
    <citation type="submission" date="2018-12" db="EMBL/GenBank/DDBJ databases">
        <authorList>
            <person name="Criscuolo A."/>
        </authorList>
    </citation>
    <scope>NUCLEOTIDE SEQUENCE [LARGE SCALE GENOMIC DNA]</scope>
    <source>
        <strain evidence="8">ACIP1116241</strain>
    </source>
</reference>
<keyword evidence="9" id="KW-1185">Reference proteome</keyword>
<dbReference type="PIRSF" id="PIRSF015582">
    <property type="entry name" value="Cit_lyase_B"/>
    <property type="match status" value="1"/>
</dbReference>
<dbReference type="InterPro" id="IPR015813">
    <property type="entry name" value="Pyrv/PenolPyrv_kinase-like_dom"/>
</dbReference>
<dbReference type="GO" id="GO:0000287">
    <property type="term" value="F:magnesium ion binding"/>
    <property type="evidence" value="ECO:0007669"/>
    <property type="project" value="TreeGrafter"/>
</dbReference>
<dbReference type="Pfam" id="PF03328">
    <property type="entry name" value="HpcH_HpaI"/>
    <property type="match status" value="1"/>
</dbReference>
<dbReference type="InterPro" id="IPR005000">
    <property type="entry name" value="Aldolase/citrate-lyase_domain"/>
</dbReference>